<keyword evidence="10" id="KW-1185">Reference proteome</keyword>
<dbReference type="SMART" id="SM00382">
    <property type="entry name" value="AAA"/>
    <property type="match status" value="1"/>
</dbReference>
<evidence type="ECO:0000256" key="2">
    <source>
        <dbReference type="ARBA" id="ARBA00005417"/>
    </source>
</evidence>
<keyword evidence="4" id="KW-0547">Nucleotide-binding</keyword>
<feature type="compositionally biased region" description="Basic and acidic residues" evidence="7">
    <location>
        <begin position="17"/>
        <end position="28"/>
    </location>
</feature>
<evidence type="ECO:0000256" key="5">
    <source>
        <dbReference type="ARBA" id="ARBA00022840"/>
    </source>
</evidence>
<feature type="compositionally biased region" description="Basic residues" evidence="7">
    <location>
        <begin position="1"/>
        <end position="15"/>
    </location>
</feature>
<evidence type="ECO:0000256" key="7">
    <source>
        <dbReference type="SAM" id="MobiDB-lite"/>
    </source>
</evidence>
<dbReference type="PANTHER" id="PTHR42711:SF5">
    <property type="entry name" value="ABC TRANSPORTER ATP-BINDING PROTEIN NATA"/>
    <property type="match status" value="1"/>
</dbReference>
<evidence type="ECO:0000256" key="6">
    <source>
        <dbReference type="ARBA" id="ARBA00023251"/>
    </source>
</evidence>
<dbReference type="PROSITE" id="PS00211">
    <property type="entry name" value="ABC_TRANSPORTER_1"/>
    <property type="match status" value="1"/>
</dbReference>
<evidence type="ECO:0000259" key="8">
    <source>
        <dbReference type="PROSITE" id="PS50893"/>
    </source>
</evidence>
<proteinExistence type="inferred from homology"/>
<dbReference type="InterPro" id="IPR017871">
    <property type="entry name" value="ABC_transporter-like_CS"/>
</dbReference>
<evidence type="ECO:0000313" key="10">
    <source>
        <dbReference type="Proteomes" id="UP000419138"/>
    </source>
</evidence>
<dbReference type="CDD" id="cd03230">
    <property type="entry name" value="ABC_DR_subfamily_A"/>
    <property type="match status" value="1"/>
</dbReference>
<feature type="domain" description="ABC transporter" evidence="8">
    <location>
        <begin position="63"/>
        <end position="292"/>
    </location>
</feature>
<comment type="subcellular location">
    <subcellularLocation>
        <location evidence="1">Cell membrane</location>
        <topology evidence="1">Peripheral membrane protein</topology>
    </subcellularLocation>
</comment>
<comment type="similarity">
    <text evidence="2">Belongs to the ABC transporter superfamily.</text>
</comment>
<dbReference type="EMBL" id="VCLA01000145">
    <property type="protein sequence ID" value="MQT02090.1"/>
    <property type="molecule type" value="Genomic_DNA"/>
</dbReference>
<dbReference type="InterPro" id="IPR003593">
    <property type="entry name" value="AAA+_ATPase"/>
</dbReference>
<organism evidence="9 10">
    <name type="scientific">Streptomyces jumonjinensis</name>
    <dbReference type="NCBI Taxonomy" id="1945"/>
    <lineage>
        <taxon>Bacteria</taxon>
        <taxon>Bacillati</taxon>
        <taxon>Actinomycetota</taxon>
        <taxon>Actinomycetes</taxon>
        <taxon>Kitasatosporales</taxon>
        <taxon>Streptomycetaceae</taxon>
        <taxon>Streptomyces</taxon>
    </lineage>
</organism>
<dbReference type="Proteomes" id="UP000419138">
    <property type="component" value="Unassembled WGS sequence"/>
</dbReference>
<sequence>MLRLSARRARRRPRPLSRPDRAAEHRADLVPGAPHPRGRAVLTSAEQSGQAPAAPVDPRPVVLSARGLVKEYRRGRAVDGVDLTVRAGERLGLLGPNGAGKTTTLLMCLGAVEPDGGRIDILGHPLPAARARAMQAVGFVAGYLPLPDRIRVREYLRLYADLYGLRDSSDAVEAALVRFGIGHLASAIGTELSSGQRTLVGIAKAALHRPRLMILDEPTASLDPDIALRVRTGLLSLSAEQGTALLVTSHDMVEVERLCERVMFLHGGRVAADGTPADVARRFGRADLEGVFLHLAEERDQGKASVR</sequence>
<dbReference type="GO" id="GO:0005886">
    <property type="term" value="C:plasma membrane"/>
    <property type="evidence" value="ECO:0007669"/>
    <property type="project" value="UniProtKB-SubCell"/>
</dbReference>
<keyword evidence="3" id="KW-0813">Transport</keyword>
<dbReference type="GO" id="GO:0046677">
    <property type="term" value="P:response to antibiotic"/>
    <property type="evidence" value="ECO:0007669"/>
    <property type="project" value="UniProtKB-KW"/>
</dbReference>
<dbReference type="OrthoDB" id="9804819at2"/>
<evidence type="ECO:0000256" key="4">
    <source>
        <dbReference type="ARBA" id="ARBA00022741"/>
    </source>
</evidence>
<dbReference type="InterPro" id="IPR003439">
    <property type="entry name" value="ABC_transporter-like_ATP-bd"/>
</dbReference>
<comment type="caution">
    <text evidence="9">The sequence shown here is derived from an EMBL/GenBank/DDBJ whole genome shotgun (WGS) entry which is preliminary data.</text>
</comment>
<gene>
    <name evidence="9" type="ORF">FF041_18330</name>
</gene>
<dbReference type="PANTHER" id="PTHR42711">
    <property type="entry name" value="ABC TRANSPORTER ATP-BINDING PROTEIN"/>
    <property type="match status" value="1"/>
</dbReference>
<accession>A0A646KJ45</accession>
<dbReference type="GO" id="GO:0016887">
    <property type="term" value="F:ATP hydrolysis activity"/>
    <property type="evidence" value="ECO:0007669"/>
    <property type="project" value="InterPro"/>
</dbReference>
<dbReference type="SUPFAM" id="SSF52540">
    <property type="entry name" value="P-loop containing nucleoside triphosphate hydrolases"/>
    <property type="match status" value="1"/>
</dbReference>
<protein>
    <submittedName>
        <fullName evidence="9">ABC transporter ATP-binding protein</fullName>
    </submittedName>
</protein>
<reference evidence="9 10" key="1">
    <citation type="submission" date="2019-05" db="EMBL/GenBank/DDBJ databases">
        <title>Comparative genomics and metabolomics analyses of clavulanic acid producing Streptomyces species provides insight into specialized metabolism and evolution of beta-lactam biosynthetic gene clusters.</title>
        <authorList>
            <person name="Moore M.A."/>
            <person name="Cruz-Morales P."/>
            <person name="Barona Gomez F."/>
            <person name="Kapil T."/>
        </authorList>
    </citation>
    <scope>NUCLEOTIDE SEQUENCE [LARGE SCALE GENOMIC DNA]</scope>
    <source>
        <strain evidence="9 10">NRRL 5741</strain>
    </source>
</reference>
<dbReference type="InterPro" id="IPR050763">
    <property type="entry name" value="ABC_transporter_ATP-binding"/>
</dbReference>
<dbReference type="AlphaFoldDB" id="A0A646KJ45"/>
<dbReference type="PROSITE" id="PS50893">
    <property type="entry name" value="ABC_TRANSPORTER_2"/>
    <property type="match status" value="1"/>
</dbReference>
<evidence type="ECO:0000256" key="1">
    <source>
        <dbReference type="ARBA" id="ARBA00004202"/>
    </source>
</evidence>
<evidence type="ECO:0000313" key="9">
    <source>
        <dbReference type="EMBL" id="MQT02090.1"/>
    </source>
</evidence>
<name>A0A646KJ45_STRJU</name>
<dbReference type="Gene3D" id="3.40.50.300">
    <property type="entry name" value="P-loop containing nucleotide triphosphate hydrolases"/>
    <property type="match status" value="1"/>
</dbReference>
<dbReference type="Pfam" id="PF00005">
    <property type="entry name" value="ABC_tran"/>
    <property type="match status" value="1"/>
</dbReference>
<dbReference type="InterPro" id="IPR027417">
    <property type="entry name" value="P-loop_NTPase"/>
</dbReference>
<keyword evidence="5 9" id="KW-0067">ATP-binding</keyword>
<feature type="region of interest" description="Disordered" evidence="7">
    <location>
        <begin position="1"/>
        <end position="57"/>
    </location>
</feature>
<dbReference type="GO" id="GO:0005524">
    <property type="term" value="F:ATP binding"/>
    <property type="evidence" value="ECO:0007669"/>
    <property type="project" value="UniProtKB-KW"/>
</dbReference>
<keyword evidence="6" id="KW-0046">Antibiotic resistance</keyword>
<evidence type="ECO:0000256" key="3">
    <source>
        <dbReference type="ARBA" id="ARBA00022448"/>
    </source>
</evidence>